<sequence length="107" mass="12621">MKYNEYEMLELFEDEPSVMIDYQTGMFMYSKDDDHGFHLLLTMSVHESKCSLSLSYKHFKGLIFNFDLENISQIKGENDRLKILGNDDNTEVEISFKPHFSLKKVKL</sequence>
<evidence type="ECO:0000313" key="2">
    <source>
        <dbReference type="Proteomes" id="UP000001283"/>
    </source>
</evidence>
<organism evidence="1 2">
    <name type="scientific">Priestia megaterium (strain WSH-002)</name>
    <name type="common">Bacillus megaterium</name>
    <dbReference type="NCBI Taxonomy" id="1006007"/>
    <lineage>
        <taxon>Bacteria</taxon>
        <taxon>Bacillati</taxon>
        <taxon>Bacillota</taxon>
        <taxon>Bacilli</taxon>
        <taxon>Bacillales</taxon>
        <taxon>Bacillaceae</taxon>
        <taxon>Priestia</taxon>
    </lineage>
</organism>
<accession>A0A8D4BIZ7</accession>
<dbReference type="CDD" id="cd20698">
    <property type="entry name" value="CdiI_Kp-like"/>
    <property type="match status" value="1"/>
</dbReference>
<proteinExistence type="predicted"/>
<dbReference type="AlphaFoldDB" id="A0A8D4BIZ7"/>
<dbReference type="Proteomes" id="UP000001283">
    <property type="component" value="Chromosome"/>
</dbReference>
<dbReference type="RefSeq" id="WP_014458781.1">
    <property type="nucleotide sequence ID" value="NC_017138.1"/>
</dbReference>
<protein>
    <submittedName>
        <fullName evidence="1">Uncharacterized protein</fullName>
    </submittedName>
</protein>
<evidence type="ECO:0000313" key="1">
    <source>
        <dbReference type="EMBL" id="AEN88326.1"/>
    </source>
</evidence>
<name>A0A8D4BIZ7_PRIMW</name>
<dbReference type="KEGG" id="bmh:BMWSH_1442"/>
<gene>
    <name evidence="1" type="ORF">BMWSH_1442</name>
</gene>
<reference evidence="1 2" key="1">
    <citation type="journal article" date="2011" name="J. Bacteriol.">
        <title>Complete genome sequence of the industrial strain Bacillus megaterium WSH-002.</title>
        <authorList>
            <person name="Liu L."/>
            <person name="Li Y."/>
            <person name="Zhang J."/>
            <person name="Zou W."/>
            <person name="Zhou Z."/>
            <person name="Liu J."/>
            <person name="Li X."/>
            <person name="Wang L."/>
            <person name="Chen J."/>
        </authorList>
    </citation>
    <scope>NUCLEOTIDE SEQUENCE [LARGE SCALE GENOMIC DNA]</scope>
    <source>
        <strain evidence="1 2">WSH-002</strain>
    </source>
</reference>
<dbReference type="EMBL" id="CP003017">
    <property type="protein sequence ID" value="AEN88326.1"/>
    <property type="molecule type" value="Genomic_DNA"/>
</dbReference>